<dbReference type="InterPro" id="IPR016064">
    <property type="entry name" value="NAD/diacylglycerol_kinase_sf"/>
</dbReference>
<dbReference type="InterPro" id="IPR045579">
    <property type="entry name" value="AGK_C"/>
</dbReference>
<evidence type="ECO:0000259" key="30">
    <source>
        <dbReference type="PROSITE" id="PS50146"/>
    </source>
</evidence>
<dbReference type="GO" id="GO:0047620">
    <property type="term" value="F:acylglycerol kinase activity"/>
    <property type="evidence" value="ECO:0007669"/>
    <property type="project" value="UniProtKB-EC"/>
</dbReference>
<dbReference type="RefSeq" id="XP_022326687.1">
    <property type="nucleotide sequence ID" value="XM_022470979.1"/>
</dbReference>
<keyword evidence="13" id="KW-0472">Membrane</keyword>
<dbReference type="EC" id="2.7.1.94" evidence="23"/>
<dbReference type="Pfam" id="PF19712">
    <property type="entry name" value="AGK_C"/>
    <property type="match status" value="1"/>
</dbReference>
<dbReference type="GO" id="GO:0046513">
    <property type="term" value="P:ceramide biosynthetic process"/>
    <property type="evidence" value="ECO:0007669"/>
    <property type="project" value="TreeGrafter"/>
</dbReference>
<dbReference type="SMART" id="SM00046">
    <property type="entry name" value="DAGKc"/>
    <property type="match status" value="1"/>
</dbReference>
<keyword evidence="10" id="KW-0067">ATP-binding</keyword>
<comment type="catalytic activity">
    <reaction evidence="26">
        <text>a 2-acylglycerol + ATP = a 2-acyl-sn-glycerol 3-phosphate + ADP + H(+)</text>
        <dbReference type="Rhea" id="RHEA:39847"/>
        <dbReference type="ChEBI" id="CHEBI:15378"/>
        <dbReference type="ChEBI" id="CHEBI:17389"/>
        <dbReference type="ChEBI" id="CHEBI:30616"/>
        <dbReference type="ChEBI" id="CHEBI:64982"/>
        <dbReference type="ChEBI" id="CHEBI:456216"/>
    </reaction>
    <physiologicalReaction direction="left-to-right" evidence="26">
        <dbReference type="Rhea" id="RHEA:39848"/>
    </physiologicalReaction>
</comment>
<dbReference type="Proteomes" id="UP000694844">
    <property type="component" value="Chromosome 3"/>
</dbReference>
<protein>
    <recommendedName>
        <fullName evidence="24">Acylglycerol kinase, mitochondrial</fullName>
        <ecNumber evidence="5">2.7.1.107</ecNumber>
        <ecNumber evidence="22">2.7.1.138</ecNumber>
        <ecNumber evidence="23">2.7.1.94</ecNumber>
    </recommendedName>
    <alternativeName>
        <fullName evidence="25">Multiple substrate lipid kinase</fullName>
    </alternativeName>
</protein>
<dbReference type="GO" id="GO:0046486">
    <property type="term" value="P:glycerolipid metabolic process"/>
    <property type="evidence" value="ECO:0007669"/>
    <property type="project" value="UniProtKB-UniPathway"/>
</dbReference>
<dbReference type="Gene3D" id="2.60.200.40">
    <property type="match status" value="1"/>
</dbReference>
<proteinExistence type="inferred from homology"/>
<evidence type="ECO:0000256" key="8">
    <source>
        <dbReference type="ARBA" id="ARBA00022777"/>
    </source>
</evidence>
<keyword evidence="7" id="KW-0547">Nucleotide-binding</keyword>
<evidence type="ECO:0000256" key="28">
    <source>
        <dbReference type="ARBA" id="ARBA00048663"/>
    </source>
</evidence>
<evidence type="ECO:0000256" key="14">
    <source>
        <dbReference type="ARBA" id="ARBA00023371"/>
    </source>
</evidence>
<evidence type="ECO:0000256" key="22">
    <source>
        <dbReference type="ARBA" id="ARBA00026096"/>
    </source>
</evidence>
<evidence type="ECO:0000256" key="20">
    <source>
        <dbReference type="ARBA" id="ARBA00024636"/>
    </source>
</evidence>
<organism evidence="31 32">
    <name type="scientific">Crassostrea virginica</name>
    <name type="common">Eastern oyster</name>
    <dbReference type="NCBI Taxonomy" id="6565"/>
    <lineage>
        <taxon>Eukaryota</taxon>
        <taxon>Metazoa</taxon>
        <taxon>Spiralia</taxon>
        <taxon>Lophotrochozoa</taxon>
        <taxon>Mollusca</taxon>
        <taxon>Bivalvia</taxon>
        <taxon>Autobranchia</taxon>
        <taxon>Pteriomorphia</taxon>
        <taxon>Ostreida</taxon>
        <taxon>Ostreoidea</taxon>
        <taxon>Ostreidae</taxon>
        <taxon>Crassostrea</taxon>
    </lineage>
</organism>
<dbReference type="EC" id="2.7.1.107" evidence="5"/>
<dbReference type="PROSITE" id="PS50146">
    <property type="entry name" value="DAGK"/>
    <property type="match status" value="1"/>
</dbReference>
<accession>A0A8B8DEY0</accession>
<dbReference type="GO" id="GO:0005524">
    <property type="term" value="F:ATP binding"/>
    <property type="evidence" value="ECO:0007669"/>
    <property type="project" value="UniProtKB-KW"/>
</dbReference>
<evidence type="ECO:0000256" key="27">
    <source>
        <dbReference type="ARBA" id="ARBA00048034"/>
    </source>
</evidence>
<evidence type="ECO:0000256" key="21">
    <source>
        <dbReference type="ARBA" id="ARBA00025749"/>
    </source>
</evidence>
<keyword evidence="8" id="KW-0418">Kinase</keyword>
<dbReference type="UniPathway" id="UPA00230"/>
<comment type="catalytic activity">
    <reaction evidence="16">
        <text>1-(5Z,8Z,11Z,14Z-eicosatetraenoyl)-sn-glycerol + ATP = 1-(5Z,8Z,11Z,14Z-eicosatetraenoyl)-sn-glycero-3-phosphate + ADP + H(+)</text>
        <dbReference type="Rhea" id="RHEA:43328"/>
        <dbReference type="ChEBI" id="CHEBI:15378"/>
        <dbReference type="ChEBI" id="CHEBI:30616"/>
        <dbReference type="ChEBI" id="CHEBI:34071"/>
        <dbReference type="ChEBI" id="CHEBI:74938"/>
        <dbReference type="ChEBI" id="CHEBI:456216"/>
    </reaction>
    <physiologicalReaction direction="left-to-right" evidence="16">
        <dbReference type="Rhea" id="RHEA:43329"/>
    </physiologicalReaction>
</comment>
<dbReference type="SUPFAM" id="SSF111331">
    <property type="entry name" value="NAD kinase/diacylglycerol kinase-like"/>
    <property type="match status" value="1"/>
</dbReference>
<keyword evidence="9" id="KW-0999">Mitochondrion inner membrane</keyword>
<evidence type="ECO:0000256" key="23">
    <source>
        <dbReference type="ARBA" id="ARBA00026098"/>
    </source>
</evidence>
<keyword evidence="11" id="KW-0443">Lipid metabolism</keyword>
<evidence type="ECO:0000256" key="11">
    <source>
        <dbReference type="ARBA" id="ARBA00023098"/>
    </source>
</evidence>
<name>A0A8B8DEY0_CRAVI</name>
<dbReference type="GO" id="GO:0004143">
    <property type="term" value="F:ATP-dependent diacylglycerol kinase activity"/>
    <property type="evidence" value="ECO:0007669"/>
    <property type="project" value="UniProtKB-EC"/>
</dbReference>
<evidence type="ECO:0000256" key="18">
    <source>
        <dbReference type="ARBA" id="ARBA00024512"/>
    </source>
</evidence>
<comment type="catalytic activity">
    <reaction evidence="29">
        <text>N-(hexanoyl)sphing-4-enine + ATP = N-hexanoylsphing-4-enine 1-phosphate + ADP + H(+)</text>
        <dbReference type="Rhea" id="RHEA:43312"/>
        <dbReference type="ChEBI" id="CHEBI:15378"/>
        <dbReference type="ChEBI" id="CHEBI:30616"/>
        <dbReference type="ChEBI" id="CHEBI:63867"/>
        <dbReference type="ChEBI" id="CHEBI:82959"/>
        <dbReference type="ChEBI" id="CHEBI:456216"/>
    </reaction>
    <physiologicalReaction direction="left-to-right" evidence="29">
        <dbReference type="Rhea" id="RHEA:43313"/>
    </physiologicalReaction>
</comment>
<comment type="catalytic activity">
    <reaction evidence="27">
        <text>an N-acylsphing-4-enine + ATP = an N-acylsphing-4-enine 1-phosphate + ADP + H(+)</text>
        <dbReference type="Rhea" id="RHEA:17929"/>
        <dbReference type="ChEBI" id="CHEBI:15378"/>
        <dbReference type="ChEBI" id="CHEBI:30616"/>
        <dbReference type="ChEBI" id="CHEBI:52639"/>
        <dbReference type="ChEBI" id="CHEBI:57674"/>
        <dbReference type="ChEBI" id="CHEBI:456216"/>
        <dbReference type="EC" id="2.7.1.138"/>
    </reaction>
    <physiologicalReaction direction="left-to-right" evidence="27">
        <dbReference type="Rhea" id="RHEA:17930"/>
    </physiologicalReaction>
</comment>
<comment type="catalytic activity">
    <reaction evidence="17">
        <text>1-(9Z-octadecenoyl)-sn-glycerol + ATP = 1-(9Z-octadecenoyl)-sn-glycero-3-phosphate + ADP + H(+)</text>
        <dbReference type="Rhea" id="RHEA:41079"/>
        <dbReference type="ChEBI" id="CHEBI:15378"/>
        <dbReference type="ChEBI" id="CHEBI:30616"/>
        <dbReference type="ChEBI" id="CHEBI:74544"/>
        <dbReference type="ChEBI" id="CHEBI:75757"/>
        <dbReference type="ChEBI" id="CHEBI:456216"/>
    </reaction>
    <physiologicalReaction direction="left-to-right" evidence="17">
        <dbReference type="Rhea" id="RHEA:41080"/>
    </physiologicalReaction>
</comment>
<keyword evidence="31" id="KW-1185">Reference proteome</keyword>
<dbReference type="PANTHER" id="PTHR12358">
    <property type="entry name" value="SPHINGOSINE KINASE"/>
    <property type="match status" value="1"/>
</dbReference>
<dbReference type="InterPro" id="IPR001206">
    <property type="entry name" value="Diacylglycerol_kinase_cat_dom"/>
</dbReference>
<dbReference type="GO" id="GO:0015031">
    <property type="term" value="P:protein transport"/>
    <property type="evidence" value="ECO:0007669"/>
    <property type="project" value="UniProtKB-KW"/>
</dbReference>
<evidence type="ECO:0000256" key="3">
    <source>
        <dbReference type="ARBA" id="ARBA00004637"/>
    </source>
</evidence>
<evidence type="ECO:0000256" key="1">
    <source>
        <dbReference type="ARBA" id="ARBA00001946"/>
    </source>
</evidence>
<comment type="similarity">
    <text evidence="21">Belongs to the AGK family.</text>
</comment>
<evidence type="ECO:0000256" key="15">
    <source>
        <dbReference type="ARBA" id="ARBA00023411"/>
    </source>
</evidence>
<comment type="catalytic activity">
    <reaction evidence="20">
        <text>1-hexadecanoyl-sn-glycerol + ATP = 1-hexadecanoyl-sn-glycero-3-phosphate + ADP + H(+)</text>
        <dbReference type="Rhea" id="RHEA:43308"/>
        <dbReference type="ChEBI" id="CHEBI:15378"/>
        <dbReference type="ChEBI" id="CHEBI:30616"/>
        <dbReference type="ChEBI" id="CHEBI:57518"/>
        <dbReference type="ChEBI" id="CHEBI:75542"/>
        <dbReference type="ChEBI" id="CHEBI:456216"/>
    </reaction>
    <physiologicalReaction direction="left-to-right" evidence="20">
        <dbReference type="Rhea" id="RHEA:43309"/>
    </physiologicalReaction>
</comment>
<dbReference type="GO" id="GO:0005758">
    <property type="term" value="C:mitochondrial intermembrane space"/>
    <property type="evidence" value="ECO:0007669"/>
    <property type="project" value="UniProtKB-SubCell"/>
</dbReference>
<dbReference type="Gene3D" id="3.40.50.10330">
    <property type="entry name" value="Probable inorganic polyphosphate/atp-NAD kinase, domain 1"/>
    <property type="match status" value="1"/>
</dbReference>
<comment type="cofactor">
    <cofactor evidence="1">
        <name>Mg(2+)</name>
        <dbReference type="ChEBI" id="CHEBI:18420"/>
    </cofactor>
</comment>
<dbReference type="InterPro" id="IPR050187">
    <property type="entry name" value="Lipid_Phosphate_FormReg"/>
</dbReference>
<dbReference type="InterPro" id="IPR017438">
    <property type="entry name" value="ATP-NAD_kinase_N"/>
</dbReference>
<keyword evidence="6" id="KW-0808">Transferase</keyword>
<dbReference type="GO" id="GO:0001729">
    <property type="term" value="F:ceramide kinase activity"/>
    <property type="evidence" value="ECO:0007669"/>
    <property type="project" value="UniProtKB-EC"/>
</dbReference>
<sequence length="434" mass="49519">MAKVVKIFKTVKDNWKKSIFAVVVTAYGVRFIDRKYEEDQLRRQYCKEAKKYGDVKINIGERPRKITVFLNPAASSGKASKLFEKNAAPLLHLAGLEVNLVKTEYEGQVKKFMEVLEKKDTDGIIAAGGGGTLLETVTGIMKKEDKDFTKKIPVGVIPLGKTNLFAKLMYGSDKEQVRFILDSTLAVVDGFSKKMDVVEYISEDGRSTYSMIGLTAGAYSEAEKKKRSLYWYFGPLKSKWAYIRSTLTQWPSVISGKISYIPATEENTKLTKIVIKQPVPEVRRSWWNILYLFYKPRPQHSQEVYEEVEAEDGQDEETISEDVSSVELSVIAPIAQGQQEKIVAPELHIGPSQINRQDFISEGFRREKLPTRVFNSPDDRHSFVKKFKFVPDLPEDAEKKVWYSIDGEQYEAVPVEIKLLRNRLNIFQSCRTLP</sequence>
<comment type="pathway">
    <text evidence="4">Lipid metabolism; glycerolipid metabolism.</text>
</comment>
<comment type="catalytic activity">
    <reaction evidence="28">
        <text>a monoacylglycerol + ATP = a monoacyl-sn-glycero-3-phosphate + ADP + H(+)</text>
        <dbReference type="Rhea" id="RHEA:19293"/>
        <dbReference type="ChEBI" id="CHEBI:15378"/>
        <dbReference type="ChEBI" id="CHEBI:17408"/>
        <dbReference type="ChEBI" id="CHEBI:30616"/>
        <dbReference type="ChEBI" id="CHEBI:77589"/>
        <dbReference type="ChEBI" id="CHEBI:456216"/>
        <dbReference type="EC" id="2.7.1.94"/>
    </reaction>
    <physiologicalReaction direction="left-to-right" evidence="28">
        <dbReference type="Rhea" id="RHEA:19294"/>
    </physiologicalReaction>
</comment>
<comment type="catalytic activity">
    <reaction evidence="15">
        <text>a 1,2-diacyl-sn-glycerol + ATP = a 1,2-diacyl-sn-glycero-3-phosphate + ADP + H(+)</text>
        <dbReference type="Rhea" id="RHEA:10272"/>
        <dbReference type="ChEBI" id="CHEBI:15378"/>
        <dbReference type="ChEBI" id="CHEBI:17815"/>
        <dbReference type="ChEBI" id="CHEBI:30616"/>
        <dbReference type="ChEBI" id="CHEBI:58608"/>
        <dbReference type="ChEBI" id="CHEBI:456216"/>
        <dbReference type="EC" id="2.7.1.107"/>
    </reaction>
    <physiologicalReaction direction="left-to-right" evidence="15">
        <dbReference type="Rhea" id="RHEA:10273"/>
    </physiologicalReaction>
</comment>
<evidence type="ECO:0000256" key="2">
    <source>
        <dbReference type="ARBA" id="ARBA00004569"/>
    </source>
</evidence>
<reference evidence="32" key="1">
    <citation type="submission" date="2025-08" db="UniProtKB">
        <authorList>
            <consortium name="RefSeq"/>
        </authorList>
    </citation>
    <scope>IDENTIFICATION</scope>
    <source>
        <tissue evidence="32">Whole sample</tissue>
    </source>
</reference>
<gene>
    <name evidence="32" type="primary">LOC111126385</name>
</gene>
<keyword evidence="12" id="KW-0496">Mitochondrion</keyword>
<evidence type="ECO:0000256" key="29">
    <source>
        <dbReference type="ARBA" id="ARBA00048876"/>
    </source>
</evidence>
<dbReference type="KEGG" id="cvn:111126385"/>
<dbReference type="OrthoDB" id="9979394at2759"/>
<evidence type="ECO:0000256" key="25">
    <source>
        <dbReference type="ARBA" id="ARBA00030553"/>
    </source>
</evidence>
<dbReference type="GO" id="GO:0005743">
    <property type="term" value="C:mitochondrial inner membrane"/>
    <property type="evidence" value="ECO:0007669"/>
    <property type="project" value="UniProtKB-SubCell"/>
</dbReference>
<dbReference type="EC" id="2.7.1.138" evidence="22"/>
<evidence type="ECO:0000256" key="17">
    <source>
        <dbReference type="ARBA" id="ARBA00024505"/>
    </source>
</evidence>
<evidence type="ECO:0000256" key="24">
    <source>
        <dbReference type="ARBA" id="ARBA00026142"/>
    </source>
</evidence>
<evidence type="ECO:0000256" key="13">
    <source>
        <dbReference type="ARBA" id="ARBA00023136"/>
    </source>
</evidence>
<comment type="catalytic activity">
    <reaction evidence="14">
        <text>1,2-di-(9Z-octadecenoyl)-sn-glycerol + ATP = 1,2-di-(9Z-octadecenoyl)-sn-glycero-3-phosphate + ADP + H(+)</text>
        <dbReference type="Rhea" id="RHEA:40327"/>
        <dbReference type="ChEBI" id="CHEBI:15378"/>
        <dbReference type="ChEBI" id="CHEBI:30616"/>
        <dbReference type="ChEBI" id="CHEBI:52333"/>
        <dbReference type="ChEBI" id="CHEBI:74546"/>
        <dbReference type="ChEBI" id="CHEBI:456216"/>
    </reaction>
    <physiologicalReaction direction="left-to-right" evidence="14">
        <dbReference type="Rhea" id="RHEA:40328"/>
    </physiologicalReaction>
</comment>
<evidence type="ECO:0000256" key="4">
    <source>
        <dbReference type="ARBA" id="ARBA00005175"/>
    </source>
</evidence>
<evidence type="ECO:0000256" key="5">
    <source>
        <dbReference type="ARBA" id="ARBA00012133"/>
    </source>
</evidence>
<evidence type="ECO:0000256" key="12">
    <source>
        <dbReference type="ARBA" id="ARBA00023128"/>
    </source>
</evidence>
<dbReference type="Pfam" id="PF00781">
    <property type="entry name" value="DAGK_cat"/>
    <property type="match status" value="1"/>
</dbReference>
<evidence type="ECO:0000256" key="6">
    <source>
        <dbReference type="ARBA" id="ARBA00022679"/>
    </source>
</evidence>
<evidence type="ECO:0000313" key="32">
    <source>
        <dbReference type="RefSeq" id="XP_022326687.1"/>
    </source>
</evidence>
<comment type="subcellular location">
    <subcellularLocation>
        <location evidence="3">Mitochondrion inner membrane</location>
        <topology evidence="3">Peripheral membrane protein</topology>
    </subcellularLocation>
    <subcellularLocation>
        <location evidence="2">Mitochondrion intermembrane space</location>
    </subcellularLocation>
</comment>
<dbReference type="PANTHER" id="PTHR12358:SF31">
    <property type="entry name" value="ACYLGLYCEROL KINASE, MITOCHONDRIAL"/>
    <property type="match status" value="1"/>
</dbReference>
<evidence type="ECO:0000256" key="10">
    <source>
        <dbReference type="ARBA" id="ARBA00022840"/>
    </source>
</evidence>
<dbReference type="AlphaFoldDB" id="A0A8B8DEY0"/>
<evidence type="ECO:0000313" key="31">
    <source>
        <dbReference type="Proteomes" id="UP000694844"/>
    </source>
</evidence>
<dbReference type="GeneID" id="111126385"/>
<comment type="catalytic activity">
    <reaction evidence="18">
        <text>a 1-acyl-sn-glycerol + ATP = a 1-acyl-sn-glycero-3-phosphate + ADP + H(+)</text>
        <dbReference type="Rhea" id="RHEA:33747"/>
        <dbReference type="ChEBI" id="CHEBI:15378"/>
        <dbReference type="ChEBI" id="CHEBI:30616"/>
        <dbReference type="ChEBI" id="CHEBI:57970"/>
        <dbReference type="ChEBI" id="CHEBI:64683"/>
        <dbReference type="ChEBI" id="CHEBI:456216"/>
    </reaction>
    <physiologicalReaction direction="left-to-right" evidence="18">
        <dbReference type="Rhea" id="RHEA:33748"/>
    </physiologicalReaction>
</comment>
<evidence type="ECO:0000256" key="26">
    <source>
        <dbReference type="ARBA" id="ARBA00044480"/>
    </source>
</evidence>
<evidence type="ECO:0000256" key="7">
    <source>
        <dbReference type="ARBA" id="ARBA00022741"/>
    </source>
</evidence>
<comment type="catalytic activity">
    <reaction evidence="19">
        <text>2-(5Z,8Z,11Z,14Z-eicosatetraenoyl)-glycerol + ATP = 2-(5Z,8Z,11Z,14Z-eicosatetraenoyl)-sn-glycero-3-phosphate + ADP + H(+)</text>
        <dbReference type="Rhea" id="RHEA:43316"/>
        <dbReference type="ChEBI" id="CHEBI:15378"/>
        <dbReference type="ChEBI" id="CHEBI:30616"/>
        <dbReference type="ChEBI" id="CHEBI:52392"/>
        <dbReference type="ChEBI" id="CHEBI:78209"/>
        <dbReference type="ChEBI" id="CHEBI:456216"/>
    </reaction>
    <physiologicalReaction direction="left-to-right" evidence="19">
        <dbReference type="Rhea" id="RHEA:43317"/>
    </physiologicalReaction>
</comment>
<feature type="domain" description="DAGKc" evidence="30">
    <location>
        <begin position="61"/>
        <end position="204"/>
    </location>
</feature>
<evidence type="ECO:0000256" key="16">
    <source>
        <dbReference type="ARBA" id="ARBA00024483"/>
    </source>
</evidence>
<evidence type="ECO:0000256" key="19">
    <source>
        <dbReference type="ARBA" id="ARBA00024556"/>
    </source>
</evidence>
<dbReference type="GO" id="GO:0046512">
    <property type="term" value="P:sphingosine biosynthetic process"/>
    <property type="evidence" value="ECO:0007669"/>
    <property type="project" value="TreeGrafter"/>
</dbReference>
<evidence type="ECO:0000256" key="9">
    <source>
        <dbReference type="ARBA" id="ARBA00022792"/>
    </source>
</evidence>